<evidence type="ECO:0000313" key="3">
    <source>
        <dbReference type="Proteomes" id="UP000186601"/>
    </source>
</evidence>
<feature type="compositionally biased region" description="Polar residues" evidence="1">
    <location>
        <begin position="118"/>
        <end position="132"/>
    </location>
</feature>
<feature type="region of interest" description="Disordered" evidence="1">
    <location>
        <begin position="30"/>
        <end position="179"/>
    </location>
</feature>
<evidence type="ECO:0000313" key="2">
    <source>
        <dbReference type="EMBL" id="PSS37103.1"/>
    </source>
</evidence>
<dbReference type="EMBL" id="MLYV02000081">
    <property type="protein sequence ID" value="PSS37103.1"/>
    <property type="molecule type" value="Genomic_DNA"/>
</dbReference>
<name>A0A2R6S4C3_9APHY</name>
<gene>
    <name evidence="2" type="ORF">PHLCEN_2v976</name>
</gene>
<protein>
    <submittedName>
        <fullName evidence="2">Uncharacterized protein</fullName>
    </submittedName>
</protein>
<reference evidence="2 3" key="1">
    <citation type="submission" date="2018-02" db="EMBL/GenBank/DDBJ databases">
        <title>Genome sequence of the basidiomycete white-rot fungus Phlebia centrifuga.</title>
        <authorList>
            <person name="Granchi Z."/>
            <person name="Peng M."/>
            <person name="de Vries R.P."/>
            <person name="Hilden K."/>
            <person name="Makela M.R."/>
            <person name="Grigoriev I."/>
            <person name="Riley R."/>
        </authorList>
    </citation>
    <scope>NUCLEOTIDE SEQUENCE [LARGE SCALE GENOMIC DNA]</scope>
    <source>
        <strain evidence="2 3">FBCC195</strain>
    </source>
</reference>
<evidence type="ECO:0000256" key="1">
    <source>
        <dbReference type="SAM" id="MobiDB-lite"/>
    </source>
</evidence>
<feature type="compositionally biased region" description="Low complexity" evidence="1">
    <location>
        <begin position="62"/>
        <end position="76"/>
    </location>
</feature>
<feature type="compositionally biased region" description="Basic and acidic residues" evidence="1">
    <location>
        <begin position="45"/>
        <end position="61"/>
    </location>
</feature>
<organism evidence="2 3">
    <name type="scientific">Hermanssonia centrifuga</name>
    <dbReference type="NCBI Taxonomy" id="98765"/>
    <lineage>
        <taxon>Eukaryota</taxon>
        <taxon>Fungi</taxon>
        <taxon>Dikarya</taxon>
        <taxon>Basidiomycota</taxon>
        <taxon>Agaricomycotina</taxon>
        <taxon>Agaricomycetes</taxon>
        <taxon>Polyporales</taxon>
        <taxon>Meruliaceae</taxon>
        <taxon>Hermanssonia</taxon>
    </lineage>
</organism>
<comment type="caution">
    <text evidence="2">The sequence shown here is derived from an EMBL/GenBank/DDBJ whole genome shotgun (WGS) entry which is preliminary data.</text>
</comment>
<sequence>MTPRPLPVYYSFDLVEGYAYQPSVEPVLWHPFNPLYDPGPPPPPRDPKKQKEQKGKSKDVDGAGPAAGAARSPPRATVHLPPPGLSHPYNAYARLGVPVAGPSARGGRFARGRGYPPSQQQRNVESNASAATNGFVPRPPENPASPRQHSRGSHGMNRRGGRGGGGRGFRGGGPWPVSP</sequence>
<feature type="compositionally biased region" description="Low complexity" evidence="1">
    <location>
        <begin position="100"/>
        <end position="117"/>
    </location>
</feature>
<dbReference type="AlphaFoldDB" id="A0A2R6S4C3"/>
<proteinExistence type="predicted"/>
<dbReference type="Proteomes" id="UP000186601">
    <property type="component" value="Unassembled WGS sequence"/>
</dbReference>
<feature type="compositionally biased region" description="Gly residues" evidence="1">
    <location>
        <begin position="162"/>
        <end position="179"/>
    </location>
</feature>
<accession>A0A2R6S4C3</accession>
<feature type="compositionally biased region" description="Basic residues" evidence="1">
    <location>
        <begin position="148"/>
        <end position="161"/>
    </location>
</feature>
<keyword evidence="3" id="KW-1185">Reference proteome</keyword>